<evidence type="ECO:0000256" key="3">
    <source>
        <dbReference type="ARBA" id="ARBA00012438"/>
    </source>
</evidence>
<evidence type="ECO:0000256" key="1">
    <source>
        <dbReference type="ARBA" id="ARBA00000085"/>
    </source>
</evidence>
<dbReference type="RefSeq" id="WP_357401734.1">
    <property type="nucleotide sequence ID" value="NZ_JBEYCD010000003.1"/>
</dbReference>
<dbReference type="InterPro" id="IPR036890">
    <property type="entry name" value="HATPase_C_sf"/>
</dbReference>
<dbReference type="Gene3D" id="1.10.287.130">
    <property type="match status" value="1"/>
</dbReference>
<evidence type="ECO:0000313" key="13">
    <source>
        <dbReference type="EMBL" id="MFI2478092.1"/>
    </source>
</evidence>
<comment type="catalytic activity">
    <reaction evidence="1">
        <text>ATP + protein L-histidine = ADP + protein N-phospho-L-histidine.</text>
        <dbReference type="EC" id="2.7.13.3"/>
    </reaction>
</comment>
<dbReference type="Pfam" id="PF02518">
    <property type="entry name" value="HATPase_c"/>
    <property type="match status" value="1"/>
</dbReference>
<comment type="caution">
    <text evidence="13">The sequence shown here is derived from an EMBL/GenBank/DDBJ whole genome shotgun (WGS) entry which is preliminary data.</text>
</comment>
<dbReference type="InterPro" id="IPR004358">
    <property type="entry name" value="Sig_transdc_His_kin-like_C"/>
</dbReference>
<evidence type="ECO:0000256" key="8">
    <source>
        <dbReference type="ARBA" id="ARBA00022989"/>
    </source>
</evidence>
<organism evidence="13 14">
    <name type="scientific">Nocardia xishanensis</name>
    <dbReference type="NCBI Taxonomy" id="238964"/>
    <lineage>
        <taxon>Bacteria</taxon>
        <taxon>Bacillati</taxon>
        <taxon>Actinomycetota</taxon>
        <taxon>Actinomycetes</taxon>
        <taxon>Mycobacteriales</taxon>
        <taxon>Nocardiaceae</taxon>
        <taxon>Nocardia</taxon>
    </lineage>
</organism>
<feature type="domain" description="Histidine kinase" evidence="12">
    <location>
        <begin position="242"/>
        <end position="456"/>
    </location>
</feature>
<dbReference type="InterPro" id="IPR036097">
    <property type="entry name" value="HisK_dim/P_sf"/>
</dbReference>
<dbReference type="EC" id="2.7.13.3" evidence="3"/>
<evidence type="ECO:0000256" key="11">
    <source>
        <dbReference type="SAM" id="Phobius"/>
    </source>
</evidence>
<keyword evidence="4" id="KW-0597">Phosphoprotein</keyword>
<dbReference type="PANTHER" id="PTHR45436:SF5">
    <property type="entry name" value="SENSOR HISTIDINE KINASE TRCS"/>
    <property type="match status" value="1"/>
</dbReference>
<evidence type="ECO:0000256" key="9">
    <source>
        <dbReference type="ARBA" id="ARBA00023012"/>
    </source>
</evidence>
<evidence type="ECO:0000256" key="7">
    <source>
        <dbReference type="ARBA" id="ARBA00022777"/>
    </source>
</evidence>
<gene>
    <name evidence="13" type="ORF">ACH49W_32430</name>
</gene>
<dbReference type="PROSITE" id="PS50109">
    <property type="entry name" value="HIS_KIN"/>
    <property type="match status" value="1"/>
</dbReference>
<keyword evidence="8 11" id="KW-1133">Transmembrane helix</keyword>
<dbReference type="EMBL" id="JBIRYO010000033">
    <property type="protein sequence ID" value="MFI2478092.1"/>
    <property type="molecule type" value="Genomic_DNA"/>
</dbReference>
<evidence type="ECO:0000256" key="6">
    <source>
        <dbReference type="ARBA" id="ARBA00022692"/>
    </source>
</evidence>
<dbReference type="InterPro" id="IPR005467">
    <property type="entry name" value="His_kinase_dom"/>
</dbReference>
<keyword evidence="10 11" id="KW-0472">Membrane</keyword>
<keyword evidence="14" id="KW-1185">Reference proteome</keyword>
<name>A0ABW7XAP8_9NOCA</name>
<dbReference type="Gene3D" id="3.30.565.10">
    <property type="entry name" value="Histidine kinase-like ATPase, C-terminal domain"/>
    <property type="match status" value="1"/>
</dbReference>
<reference evidence="13 14" key="1">
    <citation type="submission" date="2024-10" db="EMBL/GenBank/DDBJ databases">
        <title>The Natural Products Discovery Center: Release of the First 8490 Sequenced Strains for Exploring Actinobacteria Biosynthetic Diversity.</title>
        <authorList>
            <person name="Kalkreuter E."/>
            <person name="Kautsar S.A."/>
            <person name="Yang D."/>
            <person name="Bader C.D."/>
            <person name="Teijaro C.N."/>
            <person name="Fluegel L."/>
            <person name="Davis C.M."/>
            <person name="Simpson J.R."/>
            <person name="Lauterbach L."/>
            <person name="Steele A.D."/>
            <person name="Gui C."/>
            <person name="Meng S."/>
            <person name="Li G."/>
            <person name="Viehrig K."/>
            <person name="Ye F."/>
            <person name="Su P."/>
            <person name="Kiefer A.F."/>
            <person name="Nichols A."/>
            <person name="Cepeda A.J."/>
            <person name="Yan W."/>
            <person name="Fan B."/>
            <person name="Jiang Y."/>
            <person name="Adhikari A."/>
            <person name="Zheng C.-J."/>
            <person name="Schuster L."/>
            <person name="Cowan T.M."/>
            <person name="Smanski M.J."/>
            <person name="Chevrette M.G."/>
            <person name="De Carvalho L.P.S."/>
            <person name="Shen B."/>
        </authorList>
    </citation>
    <scope>NUCLEOTIDE SEQUENCE [LARGE SCALE GENOMIC DNA]</scope>
    <source>
        <strain evidence="13 14">NPDC019275</strain>
    </source>
</reference>
<evidence type="ECO:0000256" key="4">
    <source>
        <dbReference type="ARBA" id="ARBA00022553"/>
    </source>
</evidence>
<dbReference type="InterPro" id="IPR003661">
    <property type="entry name" value="HisK_dim/P_dom"/>
</dbReference>
<dbReference type="PANTHER" id="PTHR45436">
    <property type="entry name" value="SENSOR HISTIDINE KINASE YKOH"/>
    <property type="match status" value="1"/>
</dbReference>
<dbReference type="Proteomes" id="UP001611415">
    <property type="component" value="Unassembled WGS sequence"/>
</dbReference>
<proteinExistence type="predicted"/>
<dbReference type="InterPro" id="IPR003594">
    <property type="entry name" value="HATPase_dom"/>
</dbReference>
<protein>
    <recommendedName>
        <fullName evidence="3">histidine kinase</fullName>
        <ecNumber evidence="3">2.7.13.3</ecNumber>
    </recommendedName>
</protein>
<feature type="transmembrane region" description="Helical" evidence="11">
    <location>
        <begin position="152"/>
        <end position="178"/>
    </location>
</feature>
<dbReference type="SUPFAM" id="SSF47384">
    <property type="entry name" value="Homodimeric domain of signal transducing histidine kinase"/>
    <property type="match status" value="1"/>
</dbReference>
<dbReference type="PRINTS" id="PR00344">
    <property type="entry name" value="BCTRLSENSOR"/>
</dbReference>
<accession>A0ABW7XAP8</accession>
<dbReference type="InterPro" id="IPR050428">
    <property type="entry name" value="TCS_sensor_his_kinase"/>
</dbReference>
<dbReference type="CDD" id="cd00082">
    <property type="entry name" value="HisKA"/>
    <property type="match status" value="1"/>
</dbReference>
<evidence type="ECO:0000313" key="14">
    <source>
        <dbReference type="Proteomes" id="UP001611415"/>
    </source>
</evidence>
<evidence type="ECO:0000256" key="10">
    <source>
        <dbReference type="ARBA" id="ARBA00023136"/>
    </source>
</evidence>
<keyword evidence="6 11" id="KW-0812">Transmembrane</keyword>
<evidence type="ECO:0000259" key="12">
    <source>
        <dbReference type="PROSITE" id="PS50109"/>
    </source>
</evidence>
<dbReference type="SMART" id="SM00387">
    <property type="entry name" value="HATPase_c"/>
    <property type="match status" value="1"/>
</dbReference>
<keyword evidence="7 13" id="KW-0418">Kinase</keyword>
<keyword evidence="9" id="KW-0902">Two-component regulatory system</keyword>
<dbReference type="SUPFAM" id="SSF55874">
    <property type="entry name" value="ATPase domain of HSP90 chaperone/DNA topoisomerase II/histidine kinase"/>
    <property type="match status" value="1"/>
</dbReference>
<evidence type="ECO:0000256" key="2">
    <source>
        <dbReference type="ARBA" id="ARBA00004236"/>
    </source>
</evidence>
<dbReference type="GO" id="GO:0016301">
    <property type="term" value="F:kinase activity"/>
    <property type="evidence" value="ECO:0007669"/>
    <property type="project" value="UniProtKB-KW"/>
</dbReference>
<evidence type="ECO:0000256" key="5">
    <source>
        <dbReference type="ARBA" id="ARBA00022679"/>
    </source>
</evidence>
<sequence>MRARLVTAFTVLAAICMVCFGAVIASELAASRTRGLVVESAHDANRFGVLAATSPAGLTDAAQAYRDSTNNGILVLAADGSVLCEVDIDRTDARVLAATRDRHLLEMPRPLYPWNTEEVFVAQPIGIAPQAGGVVVIAVSTAVTRTDIVVRWVQLACVTATALLIFSWLALLVAGWILRPVTGLLRDVDALSSTLPAHSVPPRRPAAMSEGPPEILMLAAGVESVTRAVAALAASERQNVIDTAHSLRNPLAALAVRLQALQPMLAADLAAATFVSVVSEVDRLTELLDGLLSSAVGAERKQQVAAATGFDAIAAVAERVGFWRDAYLRADIVLTCEPLVDTAHTSVPASVLAQILDVALSNSARYAGAGSRTTVTVDRESESVVISVADTGVGVSADELDLITTRFFRGARAAAGGSGLGLPIAATLAAQYDGLMFVESADPHGLVVTVTLPAIVDPADMTSR</sequence>
<keyword evidence="5" id="KW-0808">Transferase</keyword>
<comment type="subcellular location">
    <subcellularLocation>
        <location evidence="2">Cell membrane</location>
    </subcellularLocation>
</comment>